<proteinExistence type="predicted"/>
<gene>
    <name evidence="1" type="ORF">PENTCL1PPCAC_30254</name>
</gene>
<accession>A0AAV5UPE8</accession>
<organism evidence="1 2">
    <name type="scientific">Pristionchus entomophagus</name>
    <dbReference type="NCBI Taxonomy" id="358040"/>
    <lineage>
        <taxon>Eukaryota</taxon>
        <taxon>Metazoa</taxon>
        <taxon>Ecdysozoa</taxon>
        <taxon>Nematoda</taxon>
        <taxon>Chromadorea</taxon>
        <taxon>Rhabditida</taxon>
        <taxon>Rhabditina</taxon>
        <taxon>Diplogasteromorpha</taxon>
        <taxon>Diplogasteroidea</taxon>
        <taxon>Neodiplogasteridae</taxon>
        <taxon>Pristionchus</taxon>
    </lineage>
</organism>
<dbReference type="EMBL" id="BTSX01000007">
    <property type="protein sequence ID" value="GMT08080.1"/>
    <property type="molecule type" value="Genomic_DNA"/>
</dbReference>
<sequence length="102" mass="11379">RLRLAPQHLRQSLAFRRVFLWRVRVVRALRAYCQPTARHVRPVRPRVLPAAAGSGAAAPAAAGRGALPLLLLGRSPRSTRPSALYFSRDLPTYRNPPIIRLP</sequence>
<dbReference type="Proteomes" id="UP001432027">
    <property type="component" value="Unassembled WGS sequence"/>
</dbReference>
<feature type="non-terminal residue" evidence="1">
    <location>
        <position position="1"/>
    </location>
</feature>
<evidence type="ECO:0000313" key="2">
    <source>
        <dbReference type="Proteomes" id="UP001432027"/>
    </source>
</evidence>
<dbReference type="AlphaFoldDB" id="A0AAV5UPE8"/>
<protein>
    <submittedName>
        <fullName evidence="1">Uncharacterized protein</fullName>
    </submittedName>
</protein>
<name>A0AAV5UPE8_9BILA</name>
<comment type="caution">
    <text evidence="1">The sequence shown here is derived from an EMBL/GenBank/DDBJ whole genome shotgun (WGS) entry which is preliminary data.</text>
</comment>
<keyword evidence="2" id="KW-1185">Reference proteome</keyword>
<evidence type="ECO:0000313" key="1">
    <source>
        <dbReference type="EMBL" id="GMT08080.1"/>
    </source>
</evidence>
<reference evidence="1" key="1">
    <citation type="submission" date="2023-10" db="EMBL/GenBank/DDBJ databases">
        <title>Genome assembly of Pristionchus species.</title>
        <authorList>
            <person name="Yoshida K."/>
            <person name="Sommer R.J."/>
        </authorList>
    </citation>
    <scope>NUCLEOTIDE SEQUENCE</scope>
    <source>
        <strain evidence="1">RS0144</strain>
    </source>
</reference>